<reference evidence="2" key="3">
    <citation type="submission" date="2015-06" db="UniProtKB">
        <authorList>
            <consortium name="EnsemblMetazoa"/>
        </authorList>
    </citation>
    <scope>IDENTIFICATION</scope>
</reference>
<dbReference type="EMBL" id="AMQM01002272">
    <property type="status" value="NOT_ANNOTATED_CDS"/>
    <property type="molecule type" value="Genomic_DNA"/>
</dbReference>
<dbReference type="Proteomes" id="UP000015101">
    <property type="component" value="Unassembled WGS sequence"/>
</dbReference>
<evidence type="ECO:0000313" key="3">
    <source>
        <dbReference type="Proteomes" id="UP000015101"/>
    </source>
</evidence>
<dbReference type="KEGG" id="hro:HELRODRAFT_189880"/>
<dbReference type="EnsemblMetazoa" id="HelroT189880">
    <property type="protein sequence ID" value="HelroP189880"/>
    <property type="gene ID" value="HelroG189880"/>
</dbReference>
<dbReference type="InParanoid" id="T1FRG2"/>
<dbReference type="HOGENOM" id="CLU_1596326_0_0_1"/>
<sequence length="167" mass="18974">MLMPVAETGGNSLDAPSELDIYHIFKPYGSQESSEKDADWKRYLHDDQVDKTVSESSVNSTEEQNLKVSHPEIPSFSNKLEMVSLVSVDDCSSGSITFLPSTLSPERHNDISCLLEHVIKPRPHNTPRLIYNDNGNIPQEIDLQSGHEKTMRIMAWRPCRSRTHLHY</sequence>
<dbReference type="AlphaFoldDB" id="T1FRG2"/>
<dbReference type="EMBL" id="AMQM01002273">
    <property type="status" value="NOT_ANNOTATED_CDS"/>
    <property type="molecule type" value="Genomic_DNA"/>
</dbReference>
<dbReference type="EMBL" id="KB097753">
    <property type="protein sequence ID" value="ESN90520.1"/>
    <property type="molecule type" value="Genomic_DNA"/>
</dbReference>
<reference evidence="1 3" key="2">
    <citation type="journal article" date="2013" name="Nature">
        <title>Insights into bilaterian evolution from three spiralian genomes.</title>
        <authorList>
            <person name="Simakov O."/>
            <person name="Marletaz F."/>
            <person name="Cho S.J."/>
            <person name="Edsinger-Gonzales E."/>
            <person name="Havlak P."/>
            <person name="Hellsten U."/>
            <person name="Kuo D.H."/>
            <person name="Larsson T."/>
            <person name="Lv J."/>
            <person name="Arendt D."/>
            <person name="Savage R."/>
            <person name="Osoegawa K."/>
            <person name="de Jong P."/>
            <person name="Grimwood J."/>
            <person name="Chapman J.A."/>
            <person name="Shapiro H."/>
            <person name="Aerts A."/>
            <person name="Otillar R.P."/>
            <person name="Terry A.Y."/>
            <person name="Boore J.L."/>
            <person name="Grigoriev I.V."/>
            <person name="Lindberg D.R."/>
            <person name="Seaver E.C."/>
            <person name="Weisblat D.A."/>
            <person name="Putnam N.H."/>
            <person name="Rokhsar D.S."/>
        </authorList>
    </citation>
    <scope>NUCLEOTIDE SEQUENCE</scope>
</reference>
<proteinExistence type="predicted"/>
<accession>T1FRG2</accession>
<dbReference type="RefSeq" id="XP_009031437.1">
    <property type="nucleotide sequence ID" value="XM_009033189.1"/>
</dbReference>
<dbReference type="GeneID" id="20211409"/>
<organism evidence="2 3">
    <name type="scientific">Helobdella robusta</name>
    <name type="common">Californian leech</name>
    <dbReference type="NCBI Taxonomy" id="6412"/>
    <lineage>
        <taxon>Eukaryota</taxon>
        <taxon>Metazoa</taxon>
        <taxon>Spiralia</taxon>
        <taxon>Lophotrochozoa</taxon>
        <taxon>Annelida</taxon>
        <taxon>Clitellata</taxon>
        <taxon>Hirudinea</taxon>
        <taxon>Rhynchobdellida</taxon>
        <taxon>Glossiphoniidae</taxon>
        <taxon>Helobdella</taxon>
    </lineage>
</organism>
<protein>
    <submittedName>
        <fullName evidence="1 2">Uncharacterized protein</fullName>
    </submittedName>
</protein>
<name>T1FRG2_HELRO</name>
<keyword evidence="3" id="KW-1185">Reference proteome</keyword>
<dbReference type="CTD" id="20211409"/>
<evidence type="ECO:0000313" key="2">
    <source>
        <dbReference type="EnsemblMetazoa" id="HelroP189880"/>
    </source>
</evidence>
<gene>
    <name evidence="2" type="primary">20211409</name>
    <name evidence="1" type="ORF">HELRODRAFT_189880</name>
</gene>
<reference evidence="3" key="1">
    <citation type="submission" date="2012-12" db="EMBL/GenBank/DDBJ databases">
        <authorList>
            <person name="Hellsten U."/>
            <person name="Grimwood J."/>
            <person name="Chapman J.A."/>
            <person name="Shapiro H."/>
            <person name="Aerts A."/>
            <person name="Otillar R.P."/>
            <person name="Terry A.Y."/>
            <person name="Boore J.L."/>
            <person name="Simakov O."/>
            <person name="Marletaz F."/>
            <person name="Cho S.-J."/>
            <person name="Edsinger-Gonzales E."/>
            <person name="Havlak P."/>
            <person name="Kuo D.-H."/>
            <person name="Larsson T."/>
            <person name="Lv J."/>
            <person name="Arendt D."/>
            <person name="Savage R."/>
            <person name="Osoegawa K."/>
            <person name="de Jong P."/>
            <person name="Lindberg D.R."/>
            <person name="Seaver E.C."/>
            <person name="Weisblat D.A."/>
            <person name="Putnam N.H."/>
            <person name="Grigoriev I.V."/>
            <person name="Rokhsar D.S."/>
        </authorList>
    </citation>
    <scope>NUCLEOTIDE SEQUENCE</scope>
</reference>
<evidence type="ECO:0000313" key="1">
    <source>
        <dbReference type="EMBL" id="ESN90520.1"/>
    </source>
</evidence>